<dbReference type="SUPFAM" id="SSF50978">
    <property type="entry name" value="WD40 repeat-like"/>
    <property type="match status" value="1"/>
</dbReference>
<comment type="caution">
    <text evidence="9">The sequence shown here is derived from an EMBL/GenBank/DDBJ whole genome shotgun (WGS) entry which is preliminary data.</text>
</comment>
<keyword evidence="2 7" id="KW-0853">WD repeat</keyword>
<proteinExistence type="predicted"/>
<dbReference type="InterPro" id="IPR020472">
    <property type="entry name" value="WD40_PAC1"/>
</dbReference>
<dbReference type="GO" id="GO:0003723">
    <property type="term" value="F:RNA binding"/>
    <property type="evidence" value="ECO:0007669"/>
    <property type="project" value="TreeGrafter"/>
</dbReference>
<keyword evidence="5" id="KW-0539">Nucleus</keyword>
<dbReference type="PANTHER" id="PTHR44133">
    <property type="entry name" value="CLEAVAGE STIMULATION FACTOR SUBUNIT 1"/>
    <property type="match status" value="1"/>
</dbReference>
<feature type="repeat" description="WD" evidence="7">
    <location>
        <begin position="309"/>
        <end position="343"/>
    </location>
</feature>
<evidence type="ECO:0000256" key="5">
    <source>
        <dbReference type="ARBA" id="ARBA00023242"/>
    </source>
</evidence>
<keyword evidence="4" id="KW-0677">Repeat</keyword>
<dbReference type="Gene3D" id="2.130.10.10">
    <property type="entry name" value="YVTN repeat-like/Quinoprotein amine dehydrogenase"/>
    <property type="match status" value="2"/>
</dbReference>
<evidence type="ECO:0000259" key="8">
    <source>
        <dbReference type="Pfam" id="PF16699"/>
    </source>
</evidence>
<dbReference type="InterPro" id="IPR001680">
    <property type="entry name" value="WD40_rpt"/>
</dbReference>
<evidence type="ECO:0000313" key="9">
    <source>
        <dbReference type="EMBL" id="KAF6020648.1"/>
    </source>
</evidence>
<protein>
    <recommendedName>
        <fullName evidence="6">Cleavage stimulation factor 50 kDa subunit</fullName>
    </recommendedName>
</protein>
<dbReference type="CDD" id="cd00200">
    <property type="entry name" value="WD40"/>
    <property type="match status" value="1"/>
</dbReference>
<dbReference type="OrthoDB" id="14421at2759"/>
<dbReference type="PROSITE" id="PS00678">
    <property type="entry name" value="WD_REPEATS_1"/>
    <property type="match status" value="1"/>
</dbReference>
<organism evidence="9 10">
    <name type="scientific">Bugula neritina</name>
    <name type="common">Brown bryozoan</name>
    <name type="synonym">Sertularia neritina</name>
    <dbReference type="NCBI Taxonomy" id="10212"/>
    <lineage>
        <taxon>Eukaryota</taxon>
        <taxon>Metazoa</taxon>
        <taxon>Spiralia</taxon>
        <taxon>Lophotrochozoa</taxon>
        <taxon>Bryozoa</taxon>
        <taxon>Gymnolaemata</taxon>
        <taxon>Cheilostomatida</taxon>
        <taxon>Flustrina</taxon>
        <taxon>Buguloidea</taxon>
        <taxon>Bugulidae</taxon>
        <taxon>Bugula</taxon>
    </lineage>
</organism>
<feature type="repeat" description="WD" evidence="7">
    <location>
        <begin position="169"/>
        <end position="210"/>
    </location>
</feature>
<feature type="repeat" description="WD" evidence="7">
    <location>
        <begin position="104"/>
        <end position="138"/>
    </location>
</feature>
<dbReference type="SMART" id="SM00320">
    <property type="entry name" value="WD40"/>
    <property type="match status" value="5"/>
</dbReference>
<dbReference type="AlphaFoldDB" id="A0A7J7J5E7"/>
<reference evidence="9" key="1">
    <citation type="submission" date="2020-06" db="EMBL/GenBank/DDBJ databases">
        <title>Draft genome of Bugula neritina, a colonial animal packing powerful symbionts and potential medicines.</title>
        <authorList>
            <person name="Rayko M."/>
        </authorList>
    </citation>
    <scope>NUCLEOTIDE SEQUENCE [LARGE SCALE GENOMIC DNA]</scope>
    <source>
        <strain evidence="9">Kwan_BN1</strain>
    </source>
</reference>
<evidence type="ECO:0000313" key="10">
    <source>
        <dbReference type="Proteomes" id="UP000593567"/>
    </source>
</evidence>
<gene>
    <name evidence="9" type="ORF">EB796_021046</name>
</gene>
<dbReference type="InterPro" id="IPR015943">
    <property type="entry name" value="WD40/YVTN_repeat-like_dom_sf"/>
</dbReference>
<evidence type="ECO:0000256" key="2">
    <source>
        <dbReference type="ARBA" id="ARBA00022574"/>
    </source>
</evidence>
<dbReference type="EMBL" id="VXIV02003155">
    <property type="protein sequence ID" value="KAF6020648.1"/>
    <property type="molecule type" value="Genomic_DNA"/>
</dbReference>
<evidence type="ECO:0000256" key="6">
    <source>
        <dbReference type="ARBA" id="ARBA00029851"/>
    </source>
</evidence>
<dbReference type="Pfam" id="PF00400">
    <property type="entry name" value="WD40"/>
    <property type="match status" value="4"/>
</dbReference>
<dbReference type="GO" id="GO:0031124">
    <property type="term" value="P:mRNA 3'-end processing"/>
    <property type="evidence" value="ECO:0007669"/>
    <property type="project" value="InterPro"/>
</dbReference>
<dbReference type="Pfam" id="PF16699">
    <property type="entry name" value="CSTF1_dimer"/>
    <property type="match status" value="1"/>
</dbReference>
<dbReference type="InterPro" id="IPR019775">
    <property type="entry name" value="WD40_repeat_CS"/>
</dbReference>
<evidence type="ECO:0000256" key="1">
    <source>
        <dbReference type="ARBA" id="ARBA00004123"/>
    </source>
</evidence>
<dbReference type="InterPro" id="IPR036322">
    <property type="entry name" value="WD40_repeat_dom_sf"/>
</dbReference>
<comment type="subcellular location">
    <subcellularLocation>
        <location evidence="1">Nucleus</location>
    </subcellularLocation>
</comment>
<dbReference type="Proteomes" id="UP000593567">
    <property type="component" value="Unassembled WGS sequence"/>
</dbReference>
<dbReference type="GO" id="GO:0005848">
    <property type="term" value="C:mRNA cleavage stimulating factor complex"/>
    <property type="evidence" value="ECO:0007669"/>
    <property type="project" value="InterPro"/>
</dbReference>
<dbReference type="Gene3D" id="1.20.960.50">
    <property type="entry name" value="Cleavage stimulation factor subunit 1, dimerisation domain"/>
    <property type="match status" value="1"/>
</dbReference>
<dbReference type="FunFam" id="1.20.960.50:FF:000001">
    <property type="entry name" value="Cleavage stimulation factor subunit 1"/>
    <property type="match status" value="1"/>
</dbReference>
<dbReference type="InterPro" id="IPR032028">
    <property type="entry name" value="CSTF1_dimer"/>
</dbReference>
<evidence type="ECO:0000256" key="4">
    <source>
        <dbReference type="ARBA" id="ARBA00022737"/>
    </source>
</evidence>
<accession>A0A7J7J5E7</accession>
<name>A0A7J7J5E7_BUGNE</name>
<keyword evidence="3" id="KW-0507">mRNA processing</keyword>
<feature type="domain" description="Cleavage stimulation factor subunit 1 dimerisation" evidence="8">
    <location>
        <begin position="9"/>
        <end position="63"/>
    </location>
</feature>
<dbReference type="InterPro" id="IPR044633">
    <property type="entry name" value="CstF1-like"/>
</dbReference>
<evidence type="ECO:0000256" key="7">
    <source>
        <dbReference type="PROSITE-ProRule" id="PRU00221"/>
    </source>
</evidence>
<dbReference type="PRINTS" id="PR00320">
    <property type="entry name" value="GPROTEINBRPT"/>
</dbReference>
<dbReference type="PROSITE" id="PS50082">
    <property type="entry name" value="WD_REPEATS_2"/>
    <property type="match status" value="4"/>
</dbReference>
<sequence length="386" mass="42308">MTSGDLNFSVKDRENMYRLIISQLFYDGYQSLAVNLATTVKAHPACSPSDRLMKIIQLGLREEEEHNDAQKQSVILPGTGIDLEFETDVKSISPDAAQYDTLYVTAHKGPCRAGAFHPKGHLVATGSEDSSIKIIDVNRMLAKANETDDAESNKSTKEQLETHPVIRTLYDHSAEVTCLDFHSHNAVLVSGSVDRTVKVFDYSKSSTKKAQKCIQEAYPVKSLNLHPTCDWLLVSTEHPTVRLYDMNTQQCFVGSNPGDQHSAPVNSCCWSSNAKVFATGSADGNIRLWDGISNKCFCTFTGAHGGSEIVSVTFSRNSKYLLSAGMDSMVKLWELSTSRCLIAYTGAGSTGSMTTKTNAVFNHTEDYAQLCNKKLVKAAVVSINSY</sequence>
<keyword evidence="10" id="KW-1185">Reference proteome</keyword>
<dbReference type="InterPro" id="IPR038184">
    <property type="entry name" value="CSTF1_dimer_sf"/>
</dbReference>
<feature type="repeat" description="WD" evidence="7">
    <location>
        <begin position="258"/>
        <end position="290"/>
    </location>
</feature>
<evidence type="ECO:0000256" key="3">
    <source>
        <dbReference type="ARBA" id="ARBA00022664"/>
    </source>
</evidence>
<dbReference type="PANTHER" id="PTHR44133:SF2">
    <property type="entry name" value="CLEAVAGE STIMULATION FACTOR SUBUNIT 1"/>
    <property type="match status" value="1"/>
</dbReference>
<dbReference type="PROSITE" id="PS50294">
    <property type="entry name" value="WD_REPEATS_REGION"/>
    <property type="match status" value="3"/>
</dbReference>